<dbReference type="SUPFAM" id="SSF81296">
    <property type="entry name" value="E set domains"/>
    <property type="match status" value="2"/>
</dbReference>
<dbReference type="PANTHER" id="PTHR46769:SF2">
    <property type="entry name" value="FIBROCYSTIN-L ISOFORM 2 PRECURSOR-RELATED"/>
    <property type="match status" value="1"/>
</dbReference>
<evidence type="ECO:0000256" key="2">
    <source>
        <dbReference type="SAM" id="SignalP"/>
    </source>
</evidence>
<evidence type="ECO:0000259" key="3">
    <source>
        <dbReference type="Pfam" id="PF01833"/>
    </source>
</evidence>
<dbReference type="InterPro" id="IPR014756">
    <property type="entry name" value="Ig_E-set"/>
</dbReference>
<proteinExistence type="predicted"/>
<evidence type="ECO:0000256" key="1">
    <source>
        <dbReference type="ARBA" id="ARBA00022729"/>
    </source>
</evidence>
<evidence type="ECO:0000313" key="4">
    <source>
        <dbReference type="EMBL" id="MBN8662615.1"/>
    </source>
</evidence>
<feature type="chain" id="PRO_5035210824" evidence="2">
    <location>
        <begin position="28"/>
        <end position="320"/>
    </location>
</feature>
<protein>
    <submittedName>
        <fullName evidence="4">IPT/TIG domain-containing protein</fullName>
    </submittedName>
</protein>
<feature type="signal peptide" evidence="2">
    <location>
        <begin position="1"/>
        <end position="27"/>
    </location>
</feature>
<feature type="domain" description="IPT/TIG" evidence="3">
    <location>
        <begin position="140"/>
        <end position="214"/>
    </location>
</feature>
<dbReference type="CDD" id="cd00603">
    <property type="entry name" value="IPT_PCSR"/>
    <property type="match status" value="2"/>
</dbReference>
<gene>
    <name evidence="4" type="ORF">J0M35_19760</name>
</gene>
<dbReference type="AlphaFoldDB" id="A0A8J7TP94"/>
<dbReference type="EMBL" id="JAFLCK010000045">
    <property type="protein sequence ID" value="MBN8662615.1"/>
    <property type="molecule type" value="Genomic_DNA"/>
</dbReference>
<dbReference type="Pfam" id="PF01833">
    <property type="entry name" value="TIG"/>
    <property type="match status" value="2"/>
</dbReference>
<dbReference type="InterPro" id="IPR013783">
    <property type="entry name" value="Ig-like_fold"/>
</dbReference>
<feature type="domain" description="IPT/TIG" evidence="3">
    <location>
        <begin position="224"/>
        <end position="296"/>
    </location>
</feature>
<dbReference type="InterPro" id="IPR052387">
    <property type="entry name" value="Fibrocystin"/>
</dbReference>
<accession>A0A8J7TP94</accession>
<dbReference type="Proteomes" id="UP000664277">
    <property type="component" value="Unassembled WGS sequence"/>
</dbReference>
<dbReference type="Gene3D" id="2.60.40.10">
    <property type="entry name" value="Immunoglobulins"/>
    <property type="match status" value="2"/>
</dbReference>
<evidence type="ECO:0000313" key="5">
    <source>
        <dbReference type="Proteomes" id="UP000664277"/>
    </source>
</evidence>
<sequence length="320" mass="34037">MYSTKNSFYAALALAALATASTKPALAQAEELFLLQDSKPMVTRAGAWHTWNHHLNLKPGQEKAKLLLRLTNGAEGRPKASDIKVSLAGKPYAGLKDFDSNGIWESNLTGKVAAGNTLITVQAFGPSGAWVNMKVHIERPVIAAVQPQPLGVGEDITIAGNSFGEAKEAVRVNLGGKQFKPLNVSSKQIQFKLPGKIAAGSQSLTVSVNAVASAPFNVQVRATPKITNIDMLSSPPQHPVILSGSGFSANAAENEVKFGDYKAQIVSASPSSITCLVPDMPFPKWHVPLKVSTHGLTSAEKIFFNVDMRIIPNEGIPIPN</sequence>
<comment type="caution">
    <text evidence="4">The sequence shown here is derived from an EMBL/GenBank/DDBJ whole genome shotgun (WGS) entry which is preliminary data.</text>
</comment>
<name>A0A8J7TP94_9BACT</name>
<keyword evidence="1 2" id="KW-0732">Signal</keyword>
<dbReference type="InterPro" id="IPR002909">
    <property type="entry name" value="IPT_dom"/>
</dbReference>
<dbReference type="PANTHER" id="PTHR46769">
    <property type="entry name" value="POLYCYSTIC KIDNEY AND HEPATIC DISEASE 1 (AUTOSOMAL RECESSIVE)-LIKE 1"/>
    <property type="match status" value="1"/>
</dbReference>
<reference evidence="4" key="1">
    <citation type="submission" date="2021-02" db="EMBL/GenBank/DDBJ databases">
        <title>Genome-Resolved Metagenomics of a Microbial Community Performing Photosynthetic Biological Nutrient Removal.</title>
        <authorList>
            <person name="Mcdaniel E.A."/>
        </authorList>
    </citation>
    <scope>NUCLEOTIDE SEQUENCE</scope>
    <source>
        <strain evidence="4">UWPOB_OBS1</strain>
    </source>
</reference>
<organism evidence="4 5">
    <name type="scientific">Candidatus Obscuribacter phosphatis</name>
    <dbReference type="NCBI Taxonomy" id="1906157"/>
    <lineage>
        <taxon>Bacteria</taxon>
        <taxon>Bacillati</taxon>
        <taxon>Candidatus Melainabacteria</taxon>
        <taxon>Candidatus Obscuribacterales</taxon>
        <taxon>Candidatus Obscuribacteraceae</taxon>
        <taxon>Candidatus Obscuribacter</taxon>
    </lineage>
</organism>